<feature type="domain" description="GGDEF" evidence="4">
    <location>
        <begin position="261"/>
        <end position="410"/>
    </location>
</feature>
<proteinExistence type="predicted"/>
<comment type="caution">
    <text evidence="5">The sequence shown here is derived from an EMBL/GenBank/DDBJ whole genome shotgun (WGS) entry which is preliminary data.</text>
</comment>
<dbReference type="PROSITE" id="PS50887">
    <property type="entry name" value="GGDEF"/>
    <property type="match status" value="1"/>
</dbReference>
<organism evidence="5 6">
    <name type="scientific">Vibrio hippocampi</name>
    <dbReference type="NCBI Taxonomy" id="654686"/>
    <lineage>
        <taxon>Bacteria</taxon>
        <taxon>Pseudomonadati</taxon>
        <taxon>Pseudomonadota</taxon>
        <taxon>Gammaproteobacteria</taxon>
        <taxon>Vibrionales</taxon>
        <taxon>Vibrionaceae</taxon>
        <taxon>Vibrio</taxon>
    </lineage>
</organism>
<feature type="transmembrane region" description="Helical" evidence="3">
    <location>
        <begin position="37"/>
        <end position="55"/>
    </location>
</feature>
<dbReference type="PANTHER" id="PTHR45138">
    <property type="entry name" value="REGULATORY COMPONENTS OF SENSORY TRANSDUCTION SYSTEM"/>
    <property type="match status" value="1"/>
</dbReference>
<evidence type="ECO:0000259" key="4">
    <source>
        <dbReference type="PROSITE" id="PS50887"/>
    </source>
</evidence>
<dbReference type="InterPro" id="IPR000160">
    <property type="entry name" value="GGDEF_dom"/>
</dbReference>
<dbReference type="RefSeq" id="WP_237486203.1">
    <property type="nucleotide sequence ID" value="NZ_CAKLCM010000003.1"/>
</dbReference>
<dbReference type="NCBIfam" id="TIGR00254">
    <property type="entry name" value="GGDEF"/>
    <property type="match status" value="1"/>
</dbReference>
<dbReference type="Pfam" id="PF00990">
    <property type="entry name" value="GGDEF"/>
    <property type="match status" value="1"/>
</dbReference>
<sequence>MSNSLLGSHLVRLLLPIALIIGVLLGLGQIVQIANANAGFSTNLPYILFLTAIALGHTFKQSTMAMVSIAMLVAYFVIQQRLQTPLSTGTTLLEVSLLCLLLPVACCLAYLFPDTGLLNKTMALFIAILASFILWSYLIISHLAQGGFADFSDALLTSVPQISSLPLVLVLYCFAISGATGIFLLKYQRAIDASVYSSVLLASTTFIIFHLPSISSTLFSLAGILNIIYLISASHQMAFNDRLTNIPGRRALEMDMKHLGRRYAIAMLDVDHFKKFNDTYGHDTGDQVLKLVASKLTSVKGNAKVYRYGGEEFTVLFKGKNAADSHQYLDDLRQEIADYQMVLRDMDHRPEDNKVGAAKRAKSKASHVSITISIGVADTSHTRKPNEVLKLADEALYQAKKKGRNCVQRA</sequence>
<keyword evidence="3" id="KW-0812">Transmembrane</keyword>
<reference evidence="5" key="1">
    <citation type="submission" date="2021-12" db="EMBL/GenBank/DDBJ databases">
        <authorList>
            <person name="Rodrigo-Torres L."/>
            <person name="Arahal R. D."/>
            <person name="Lucena T."/>
        </authorList>
    </citation>
    <scope>NUCLEOTIDE SEQUENCE</scope>
    <source>
        <strain evidence="5">CECT 8226</strain>
    </source>
</reference>
<feature type="transmembrane region" description="Helical" evidence="3">
    <location>
        <begin position="218"/>
        <end position="239"/>
    </location>
</feature>
<dbReference type="Gene3D" id="3.30.70.270">
    <property type="match status" value="1"/>
</dbReference>
<evidence type="ECO:0000313" key="6">
    <source>
        <dbReference type="Proteomes" id="UP000838160"/>
    </source>
</evidence>
<dbReference type="InterPro" id="IPR043128">
    <property type="entry name" value="Rev_trsase/Diguanyl_cyclase"/>
</dbReference>
<evidence type="ECO:0000256" key="2">
    <source>
        <dbReference type="ARBA" id="ARBA00034247"/>
    </source>
</evidence>
<feature type="transmembrane region" description="Helical" evidence="3">
    <location>
        <begin position="62"/>
        <end position="78"/>
    </location>
</feature>
<feature type="transmembrane region" description="Helical" evidence="3">
    <location>
        <begin position="90"/>
        <end position="112"/>
    </location>
</feature>
<evidence type="ECO:0000256" key="3">
    <source>
        <dbReference type="SAM" id="Phobius"/>
    </source>
</evidence>
<dbReference type="InterPro" id="IPR029787">
    <property type="entry name" value="Nucleotide_cyclase"/>
</dbReference>
<dbReference type="Proteomes" id="UP000838160">
    <property type="component" value="Unassembled WGS sequence"/>
</dbReference>
<name>A0ABN8DMW7_9VIBR</name>
<feature type="transmembrane region" description="Helical" evidence="3">
    <location>
        <begin position="124"/>
        <end position="144"/>
    </location>
</feature>
<evidence type="ECO:0000313" key="5">
    <source>
        <dbReference type="EMBL" id="CAH0529618.1"/>
    </source>
</evidence>
<evidence type="ECO:0000256" key="1">
    <source>
        <dbReference type="ARBA" id="ARBA00012528"/>
    </source>
</evidence>
<protein>
    <recommendedName>
        <fullName evidence="1">diguanylate cyclase</fullName>
        <ecNumber evidence="1">2.7.7.65</ecNumber>
    </recommendedName>
</protein>
<dbReference type="SUPFAM" id="SSF55073">
    <property type="entry name" value="Nucleotide cyclase"/>
    <property type="match status" value="1"/>
</dbReference>
<dbReference type="PANTHER" id="PTHR45138:SF9">
    <property type="entry name" value="DIGUANYLATE CYCLASE DGCM-RELATED"/>
    <property type="match status" value="1"/>
</dbReference>
<feature type="transmembrane region" description="Helical" evidence="3">
    <location>
        <begin position="12"/>
        <end position="31"/>
    </location>
</feature>
<feature type="transmembrane region" description="Helical" evidence="3">
    <location>
        <begin position="164"/>
        <end position="185"/>
    </location>
</feature>
<dbReference type="EMBL" id="CAKLCM010000003">
    <property type="protein sequence ID" value="CAH0529618.1"/>
    <property type="molecule type" value="Genomic_DNA"/>
</dbReference>
<gene>
    <name evidence="5" type="ORF">VHP8226_03373</name>
</gene>
<dbReference type="CDD" id="cd01949">
    <property type="entry name" value="GGDEF"/>
    <property type="match status" value="1"/>
</dbReference>
<dbReference type="InterPro" id="IPR050469">
    <property type="entry name" value="Diguanylate_Cyclase"/>
</dbReference>
<comment type="catalytic activity">
    <reaction evidence="2">
        <text>2 GTP = 3',3'-c-di-GMP + 2 diphosphate</text>
        <dbReference type="Rhea" id="RHEA:24898"/>
        <dbReference type="ChEBI" id="CHEBI:33019"/>
        <dbReference type="ChEBI" id="CHEBI:37565"/>
        <dbReference type="ChEBI" id="CHEBI:58805"/>
        <dbReference type="EC" id="2.7.7.65"/>
    </reaction>
</comment>
<keyword evidence="3" id="KW-1133">Transmembrane helix</keyword>
<dbReference type="EC" id="2.7.7.65" evidence="1"/>
<accession>A0ABN8DMW7</accession>
<dbReference type="SMART" id="SM00267">
    <property type="entry name" value="GGDEF"/>
    <property type="match status" value="1"/>
</dbReference>
<keyword evidence="6" id="KW-1185">Reference proteome</keyword>
<keyword evidence="3" id="KW-0472">Membrane</keyword>